<reference evidence="5 6" key="1">
    <citation type="submission" date="2020-08" db="EMBL/GenBank/DDBJ databases">
        <title>Genomic Encyclopedia of Type Strains, Phase IV (KMG-IV): sequencing the most valuable type-strain genomes for metagenomic binning, comparative biology and taxonomic classification.</title>
        <authorList>
            <person name="Goeker M."/>
        </authorList>
    </citation>
    <scope>NUCLEOTIDE SEQUENCE [LARGE SCALE GENOMIC DNA]</scope>
    <source>
        <strain evidence="5 6">DSM 103570</strain>
    </source>
</reference>
<keyword evidence="3" id="KW-0812">Transmembrane</keyword>
<proteinExistence type="inferred from homology"/>
<feature type="domain" description="Bacterial sugar transferase" evidence="4">
    <location>
        <begin position="237"/>
        <end position="422"/>
    </location>
</feature>
<dbReference type="GO" id="GO:0000271">
    <property type="term" value="P:polysaccharide biosynthetic process"/>
    <property type="evidence" value="ECO:0007669"/>
    <property type="project" value="UniProtKB-KW"/>
</dbReference>
<dbReference type="RefSeq" id="WP_246368245.1">
    <property type="nucleotide sequence ID" value="NZ_JAAAMM010000005.1"/>
</dbReference>
<keyword evidence="6" id="KW-1185">Reference proteome</keyword>
<sequence length="429" mass="48185">MASLARIAALPQGAMQIVGRGWFHLLGGLMLAVVAPALIRYDGNPGFPQPGSAWNTIVGITLAVSVGFHVLTKVARFPEVRATSYVFPCFVGTYGVVLLIFFFFRIDYARSLFLGSFILCVIWFFHAILLTRLRTRAAFAVIPIGSVGRLRGVRTADFSMLASPVFPERLPDALIADFRADLPGEWEHFIADWVLGGRPAYHVKDAMEMLTGRVDIEHLSENSFGSLDPALGYRNIKRVLDVLIAILLLPAFFLLTLVVGAAIMLDSSGPVFFRQERVGYRGRLFKVLKFRTMTHVPDLEAGSREAAMTRTADPRVTRVGRVLRRSRIDEIPQLFNVLKGEMSWIGPRPEAKPLSTWYGEELPFYSYRHIVRPGITGWAQVNQGHVVDMQDVLGKLHYDFYYIKYFSPWLDVFIAIRTLWIMAGGQGSR</sequence>
<feature type="transmembrane region" description="Helical" evidence="3">
    <location>
        <begin position="53"/>
        <end position="72"/>
    </location>
</feature>
<feature type="transmembrane region" description="Helical" evidence="3">
    <location>
        <begin position="242"/>
        <end position="265"/>
    </location>
</feature>
<keyword evidence="5" id="KW-0808">Transferase</keyword>
<comment type="caution">
    <text evidence="5">The sequence shown here is derived from an EMBL/GenBank/DDBJ whole genome shotgun (WGS) entry which is preliminary data.</text>
</comment>
<keyword evidence="3" id="KW-1133">Transmembrane helix</keyword>
<evidence type="ECO:0000256" key="2">
    <source>
        <dbReference type="ARBA" id="ARBA00023169"/>
    </source>
</evidence>
<evidence type="ECO:0000259" key="4">
    <source>
        <dbReference type="Pfam" id="PF02397"/>
    </source>
</evidence>
<comment type="similarity">
    <text evidence="1">Belongs to the bacterial sugar transferase family.</text>
</comment>
<dbReference type="PANTHER" id="PTHR30576:SF0">
    <property type="entry name" value="UNDECAPRENYL-PHOSPHATE N-ACETYLGALACTOSAMINYL 1-PHOSPHATE TRANSFERASE-RELATED"/>
    <property type="match status" value="1"/>
</dbReference>
<dbReference type="GO" id="GO:0016780">
    <property type="term" value="F:phosphotransferase activity, for other substituted phosphate groups"/>
    <property type="evidence" value="ECO:0007669"/>
    <property type="project" value="TreeGrafter"/>
</dbReference>
<keyword evidence="3" id="KW-0472">Membrane</keyword>
<feature type="transmembrane region" description="Helical" evidence="3">
    <location>
        <begin position="112"/>
        <end position="130"/>
    </location>
</feature>
<evidence type="ECO:0000313" key="6">
    <source>
        <dbReference type="Proteomes" id="UP000588647"/>
    </source>
</evidence>
<dbReference type="AlphaFoldDB" id="A0A7W6MR78"/>
<evidence type="ECO:0000256" key="1">
    <source>
        <dbReference type="ARBA" id="ARBA00006464"/>
    </source>
</evidence>
<dbReference type="Proteomes" id="UP000588647">
    <property type="component" value="Unassembled WGS sequence"/>
</dbReference>
<protein>
    <submittedName>
        <fullName evidence="5">Lipopolysaccharide/colanic/teichoic acid biosynthesis glycosyltransferase</fullName>
    </submittedName>
</protein>
<dbReference type="PANTHER" id="PTHR30576">
    <property type="entry name" value="COLANIC BIOSYNTHESIS UDP-GLUCOSE LIPID CARRIER TRANSFERASE"/>
    <property type="match status" value="1"/>
</dbReference>
<dbReference type="InterPro" id="IPR003362">
    <property type="entry name" value="Bact_transf"/>
</dbReference>
<dbReference type="EMBL" id="JACIEM010000005">
    <property type="protein sequence ID" value="MBB4004815.1"/>
    <property type="molecule type" value="Genomic_DNA"/>
</dbReference>
<feature type="transmembrane region" description="Helical" evidence="3">
    <location>
        <begin position="84"/>
        <end position="106"/>
    </location>
</feature>
<feature type="transmembrane region" description="Helical" evidence="3">
    <location>
        <begin position="21"/>
        <end position="41"/>
    </location>
</feature>
<name>A0A7W6MR78_9HYPH</name>
<organism evidence="5 6">
    <name type="scientific">Aurantimonas endophytica</name>
    <dbReference type="NCBI Taxonomy" id="1522175"/>
    <lineage>
        <taxon>Bacteria</taxon>
        <taxon>Pseudomonadati</taxon>
        <taxon>Pseudomonadota</taxon>
        <taxon>Alphaproteobacteria</taxon>
        <taxon>Hyphomicrobiales</taxon>
        <taxon>Aurantimonadaceae</taxon>
        <taxon>Aurantimonas</taxon>
    </lineage>
</organism>
<dbReference type="Pfam" id="PF02397">
    <property type="entry name" value="Bac_transf"/>
    <property type="match status" value="1"/>
</dbReference>
<gene>
    <name evidence="5" type="ORF">GGR03_003910</name>
</gene>
<accession>A0A7W6MR78</accession>
<evidence type="ECO:0000313" key="5">
    <source>
        <dbReference type="EMBL" id="MBB4004815.1"/>
    </source>
</evidence>
<evidence type="ECO:0000256" key="3">
    <source>
        <dbReference type="SAM" id="Phobius"/>
    </source>
</evidence>
<keyword evidence="2" id="KW-0270">Exopolysaccharide synthesis</keyword>